<keyword evidence="3" id="KW-1185">Reference proteome</keyword>
<evidence type="ECO:0000256" key="1">
    <source>
        <dbReference type="SAM" id="SignalP"/>
    </source>
</evidence>
<accession>A0A1V6T0A0</accession>
<name>A0A1V6T0A0_9EURO</name>
<feature type="signal peptide" evidence="1">
    <location>
        <begin position="1"/>
        <end position="17"/>
    </location>
</feature>
<evidence type="ECO:0008006" key="4">
    <source>
        <dbReference type="Google" id="ProtNLM"/>
    </source>
</evidence>
<reference evidence="3" key="1">
    <citation type="journal article" date="2017" name="Nat. Microbiol.">
        <title>Global analysis of biosynthetic gene clusters reveals vast potential of secondary metabolite production in Penicillium species.</title>
        <authorList>
            <person name="Nielsen J.C."/>
            <person name="Grijseels S."/>
            <person name="Prigent S."/>
            <person name="Ji B."/>
            <person name="Dainat J."/>
            <person name="Nielsen K.F."/>
            <person name="Frisvad J.C."/>
            <person name="Workman M."/>
            <person name="Nielsen J."/>
        </authorList>
    </citation>
    <scope>NUCLEOTIDE SEQUENCE [LARGE SCALE GENOMIC DNA]</scope>
    <source>
        <strain evidence="3">IBT 14082</strain>
    </source>
</reference>
<feature type="chain" id="PRO_5012596363" description="Invertebrate defensins family profile domain-containing protein" evidence="1">
    <location>
        <begin position="18"/>
        <end position="124"/>
    </location>
</feature>
<dbReference type="AlphaFoldDB" id="A0A1V6T0A0"/>
<keyword evidence="1" id="KW-0732">Signal</keyword>
<sequence>MRFSILALATILGLAFASPLEANKDGESSVQTNNCYTLCKIDGGSIQSNLHTKDSIKMKFISVPVALVLSLAMLAAAAPAELDKRACSVKQCAAKDPQKCCPDKYGFCNTDTGECHCGKDCFKS</sequence>
<proteinExistence type="predicted"/>
<protein>
    <recommendedName>
        <fullName evidence="4">Invertebrate defensins family profile domain-containing protein</fullName>
    </recommendedName>
</protein>
<evidence type="ECO:0000313" key="3">
    <source>
        <dbReference type="Proteomes" id="UP000191342"/>
    </source>
</evidence>
<dbReference type="Proteomes" id="UP000191342">
    <property type="component" value="Unassembled WGS sequence"/>
</dbReference>
<gene>
    <name evidence="2" type="ORF">PENFLA_c018G07100</name>
</gene>
<dbReference type="EMBL" id="MLQL01000018">
    <property type="protein sequence ID" value="OQE19707.1"/>
    <property type="molecule type" value="Genomic_DNA"/>
</dbReference>
<organism evidence="2 3">
    <name type="scientific">Penicillium flavigenum</name>
    <dbReference type="NCBI Taxonomy" id="254877"/>
    <lineage>
        <taxon>Eukaryota</taxon>
        <taxon>Fungi</taxon>
        <taxon>Dikarya</taxon>
        <taxon>Ascomycota</taxon>
        <taxon>Pezizomycotina</taxon>
        <taxon>Eurotiomycetes</taxon>
        <taxon>Eurotiomycetidae</taxon>
        <taxon>Eurotiales</taxon>
        <taxon>Aspergillaceae</taxon>
        <taxon>Penicillium</taxon>
    </lineage>
</organism>
<comment type="caution">
    <text evidence="2">The sequence shown here is derived from an EMBL/GenBank/DDBJ whole genome shotgun (WGS) entry which is preliminary data.</text>
</comment>
<dbReference type="OrthoDB" id="4356504at2759"/>
<evidence type="ECO:0000313" key="2">
    <source>
        <dbReference type="EMBL" id="OQE19707.1"/>
    </source>
</evidence>